<gene>
    <name evidence="10" type="ORF">NQ317_016238</name>
</gene>
<proteinExistence type="inferred from homology"/>
<comment type="caution">
    <text evidence="10">The sequence shown here is derived from an EMBL/GenBank/DDBJ whole genome shotgun (WGS) entry which is preliminary data.</text>
</comment>
<evidence type="ECO:0000256" key="8">
    <source>
        <dbReference type="ARBA" id="ARBA00049244"/>
    </source>
</evidence>
<keyword evidence="3" id="KW-0808">Transferase</keyword>
<comment type="catalytic activity">
    <reaction evidence="8">
        <text>DNA(n) + a 2'-deoxyribonucleoside 5'-triphosphate = DNA(n+1) + diphosphate</text>
        <dbReference type="Rhea" id="RHEA:22508"/>
        <dbReference type="Rhea" id="RHEA-COMP:17339"/>
        <dbReference type="Rhea" id="RHEA-COMP:17340"/>
        <dbReference type="ChEBI" id="CHEBI:33019"/>
        <dbReference type="ChEBI" id="CHEBI:61560"/>
        <dbReference type="ChEBI" id="CHEBI:173112"/>
        <dbReference type="EC" id="2.7.7.7"/>
    </reaction>
</comment>
<reference evidence="10" key="1">
    <citation type="journal article" date="2023" name="Insect Mol. Biol.">
        <title>Genome sequencing provides insights into the evolution of gene families encoding plant cell wall-degrading enzymes in longhorned beetles.</title>
        <authorList>
            <person name="Shin N.R."/>
            <person name="Okamura Y."/>
            <person name="Kirsch R."/>
            <person name="Pauchet Y."/>
        </authorList>
    </citation>
    <scope>NUCLEOTIDE SEQUENCE</scope>
    <source>
        <strain evidence="10">MMC_N1</strain>
    </source>
</reference>
<feature type="domain" description="DNA-directed DNA polymerase family B mitochondria/virus" evidence="9">
    <location>
        <begin position="6"/>
        <end position="144"/>
    </location>
</feature>
<dbReference type="Proteomes" id="UP001162164">
    <property type="component" value="Unassembled WGS sequence"/>
</dbReference>
<keyword evidence="4" id="KW-0548">Nucleotidyltransferase</keyword>
<dbReference type="Pfam" id="PF03175">
    <property type="entry name" value="DNA_pol_B_2"/>
    <property type="match status" value="1"/>
</dbReference>
<evidence type="ECO:0000259" key="9">
    <source>
        <dbReference type="Pfam" id="PF03175"/>
    </source>
</evidence>
<dbReference type="InterPro" id="IPR012337">
    <property type="entry name" value="RNaseH-like_sf"/>
</dbReference>
<accession>A0ABQ9J0W9</accession>
<evidence type="ECO:0000256" key="5">
    <source>
        <dbReference type="ARBA" id="ARBA00022705"/>
    </source>
</evidence>
<evidence type="ECO:0000256" key="1">
    <source>
        <dbReference type="ARBA" id="ARBA00005755"/>
    </source>
</evidence>
<dbReference type="EMBL" id="JAPWTJ010001617">
    <property type="protein sequence ID" value="KAJ8970482.1"/>
    <property type="molecule type" value="Genomic_DNA"/>
</dbReference>
<comment type="similarity">
    <text evidence="1">Belongs to the DNA polymerase type-B family.</text>
</comment>
<sequence length="218" mass="25481">MVVKNVKFLDSLNYFPIALSKLPKAFGLGDNLKKGYFPHLFNTMENENYAGTLPDAKYYSPDTMRPEDRTKFLEWYENHKSDEFNLQRDLADYCISDVEILTAACLKFRRQLIDTGNVCPFTEACTIASACNKIYRRNFLKPNSIDIIPKNGYRWRDNQSKIATQWLVWEERQRKINIIHSAKQQEAVKQGVKVDGYNPETKQIFEFHGCYYHGCPKL</sequence>
<keyword evidence="7" id="KW-0238">DNA-binding</keyword>
<evidence type="ECO:0000256" key="7">
    <source>
        <dbReference type="ARBA" id="ARBA00023125"/>
    </source>
</evidence>
<name>A0ABQ9J0W9_9CUCU</name>
<keyword evidence="6" id="KW-0239">DNA-directed DNA polymerase</keyword>
<evidence type="ECO:0000256" key="4">
    <source>
        <dbReference type="ARBA" id="ARBA00022695"/>
    </source>
</evidence>
<evidence type="ECO:0000256" key="3">
    <source>
        <dbReference type="ARBA" id="ARBA00022679"/>
    </source>
</evidence>
<organism evidence="10 11">
    <name type="scientific">Molorchus minor</name>
    <dbReference type="NCBI Taxonomy" id="1323400"/>
    <lineage>
        <taxon>Eukaryota</taxon>
        <taxon>Metazoa</taxon>
        <taxon>Ecdysozoa</taxon>
        <taxon>Arthropoda</taxon>
        <taxon>Hexapoda</taxon>
        <taxon>Insecta</taxon>
        <taxon>Pterygota</taxon>
        <taxon>Neoptera</taxon>
        <taxon>Endopterygota</taxon>
        <taxon>Coleoptera</taxon>
        <taxon>Polyphaga</taxon>
        <taxon>Cucujiformia</taxon>
        <taxon>Chrysomeloidea</taxon>
        <taxon>Cerambycidae</taxon>
        <taxon>Lamiinae</taxon>
        <taxon>Monochamini</taxon>
        <taxon>Molorchus</taxon>
    </lineage>
</organism>
<evidence type="ECO:0000313" key="10">
    <source>
        <dbReference type="EMBL" id="KAJ8970482.1"/>
    </source>
</evidence>
<keyword evidence="5" id="KW-0235">DNA replication</keyword>
<dbReference type="SUPFAM" id="SSF53098">
    <property type="entry name" value="Ribonuclease H-like"/>
    <property type="match status" value="1"/>
</dbReference>
<dbReference type="EC" id="2.7.7.7" evidence="2"/>
<dbReference type="InterPro" id="IPR036397">
    <property type="entry name" value="RNaseH_sf"/>
</dbReference>
<dbReference type="PANTHER" id="PTHR33568">
    <property type="entry name" value="DNA POLYMERASE"/>
    <property type="match status" value="1"/>
</dbReference>
<evidence type="ECO:0000256" key="6">
    <source>
        <dbReference type="ARBA" id="ARBA00022932"/>
    </source>
</evidence>
<dbReference type="PANTHER" id="PTHR33568:SF3">
    <property type="entry name" value="DNA-DIRECTED DNA POLYMERASE"/>
    <property type="match status" value="1"/>
</dbReference>
<dbReference type="Gene3D" id="3.30.420.10">
    <property type="entry name" value="Ribonuclease H-like superfamily/Ribonuclease H"/>
    <property type="match status" value="1"/>
</dbReference>
<protein>
    <recommendedName>
        <fullName evidence="2">DNA-directed DNA polymerase</fullName>
        <ecNumber evidence="2">2.7.7.7</ecNumber>
    </recommendedName>
</protein>
<dbReference type="InterPro" id="IPR004868">
    <property type="entry name" value="DNA-dir_DNA_pol_B_mt/vir"/>
</dbReference>
<keyword evidence="11" id="KW-1185">Reference proteome</keyword>
<evidence type="ECO:0000256" key="2">
    <source>
        <dbReference type="ARBA" id="ARBA00012417"/>
    </source>
</evidence>
<evidence type="ECO:0000313" key="11">
    <source>
        <dbReference type="Proteomes" id="UP001162164"/>
    </source>
</evidence>